<keyword evidence="2" id="KW-1185">Reference proteome</keyword>
<evidence type="ECO:0000313" key="2">
    <source>
        <dbReference type="Proteomes" id="UP000594638"/>
    </source>
</evidence>
<proteinExistence type="predicted"/>
<comment type="caution">
    <text evidence="1">The sequence shown here is derived from an EMBL/GenBank/DDBJ whole genome shotgun (WGS) entry which is preliminary data.</text>
</comment>
<protein>
    <submittedName>
        <fullName evidence="1">Uncharacterized protein</fullName>
    </submittedName>
</protein>
<sequence length="84" mass="9168">MATHGFYLAPVAPYALSVVQPQARAAGYSYYLTLVVWYTSSAMQPLAPASLRSQGSVLISSYYLLWTLLGYIAETALMLDDQLG</sequence>
<dbReference type="EMBL" id="CACTIH010009142">
    <property type="protein sequence ID" value="CAA3025752.1"/>
    <property type="molecule type" value="Genomic_DNA"/>
</dbReference>
<accession>A0A8S0V4Q3</accession>
<reference evidence="1 2" key="1">
    <citation type="submission" date="2019-12" db="EMBL/GenBank/DDBJ databases">
        <authorList>
            <person name="Alioto T."/>
            <person name="Alioto T."/>
            <person name="Gomez Garrido J."/>
        </authorList>
    </citation>
    <scope>NUCLEOTIDE SEQUENCE [LARGE SCALE GENOMIC DNA]</scope>
</reference>
<dbReference type="AlphaFoldDB" id="A0A8S0V4Q3"/>
<name>A0A8S0V4Q3_OLEEU</name>
<dbReference type="Gramene" id="OE9A071988T1">
    <property type="protein sequence ID" value="OE9A071988C1"/>
    <property type="gene ID" value="OE9A071988"/>
</dbReference>
<organism evidence="1 2">
    <name type="scientific">Olea europaea subsp. europaea</name>
    <dbReference type="NCBI Taxonomy" id="158383"/>
    <lineage>
        <taxon>Eukaryota</taxon>
        <taxon>Viridiplantae</taxon>
        <taxon>Streptophyta</taxon>
        <taxon>Embryophyta</taxon>
        <taxon>Tracheophyta</taxon>
        <taxon>Spermatophyta</taxon>
        <taxon>Magnoliopsida</taxon>
        <taxon>eudicotyledons</taxon>
        <taxon>Gunneridae</taxon>
        <taxon>Pentapetalae</taxon>
        <taxon>asterids</taxon>
        <taxon>lamiids</taxon>
        <taxon>Lamiales</taxon>
        <taxon>Oleaceae</taxon>
        <taxon>Oleeae</taxon>
        <taxon>Olea</taxon>
    </lineage>
</organism>
<dbReference type="Proteomes" id="UP000594638">
    <property type="component" value="Unassembled WGS sequence"/>
</dbReference>
<evidence type="ECO:0000313" key="1">
    <source>
        <dbReference type="EMBL" id="CAA3025752.1"/>
    </source>
</evidence>
<gene>
    <name evidence="1" type="ORF">OLEA9_A071988</name>
</gene>